<dbReference type="RefSeq" id="WP_174948495.1">
    <property type="nucleotide sequence ID" value="NZ_CABVQS010000061.1"/>
</dbReference>
<dbReference type="EMBL" id="CABVQS010000061">
    <property type="protein sequence ID" value="VWD65305.1"/>
    <property type="molecule type" value="Genomic_DNA"/>
</dbReference>
<accession>A0A6P3CBB7</accession>
<sequence>MEKITKERHLLELATPCLKRLFGEYQVDKNQRDRPDAAIVTIPTGNLNTGARIGIEITTADPPHALEYINEKKSIYAYNAKRIDAYMRGEELRAEVAKRATIELPKTYIPEGVKGKAEKYNTYHEEGDFDKLVLVASTELLSGESDLVRYHTQWPNYLLSEAKYPFDYVILVIEKTKECMQIYDKQRPSTIEPKDDMAPTFDFMQSGFIPIGRGHLGSNATPPAIQIRRKKR</sequence>
<evidence type="ECO:0000313" key="1">
    <source>
        <dbReference type="EMBL" id="VWD65305.1"/>
    </source>
</evidence>
<evidence type="ECO:0000313" key="2">
    <source>
        <dbReference type="Proteomes" id="UP000494109"/>
    </source>
</evidence>
<gene>
    <name evidence="1" type="ORF">BCO71033_07323</name>
</gene>
<protein>
    <submittedName>
        <fullName evidence="1">Uncharacterized protein</fullName>
    </submittedName>
</protein>
<dbReference type="AlphaFoldDB" id="A0A6P3CBB7"/>
<organism evidence="1 2">
    <name type="scientific">Burkholderia contaminans</name>
    <dbReference type="NCBI Taxonomy" id="488447"/>
    <lineage>
        <taxon>Bacteria</taxon>
        <taxon>Pseudomonadati</taxon>
        <taxon>Pseudomonadota</taxon>
        <taxon>Betaproteobacteria</taxon>
        <taxon>Burkholderiales</taxon>
        <taxon>Burkholderiaceae</taxon>
        <taxon>Burkholderia</taxon>
        <taxon>Burkholderia cepacia complex</taxon>
    </lineage>
</organism>
<dbReference type="Proteomes" id="UP000494109">
    <property type="component" value="Unassembled WGS sequence"/>
</dbReference>
<reference evidence="1 2" key="1">
    <citation type="submission" date="2019-09" db="EMBL/GenBank/DDBJ databases">
        <authorList>
            <person name="Depoorter E."/>
        </authorList>
    </citation>
    <scope>NUCLEOTIDE SEQUENCE [LARGE SCALE GENOMIC DNA]</scope>
    <source>
        <strain evidence="1">R-71033</strain>
    </source>
</reference>
<proteinExistence type="predicted"/>
<name>A0A6P3CBB7_9BURK</name>